<proteinExistence type="predicted"/>
<evidence type="ECO:0000313" key="3">
    <source>
        <dbReference type="Proteomes" id="UP001390339"/>
    </source>
</evidence>
<name>A0ABR2J4G2_9PEZI</name>
<organism evidence="2 3">
    <name type="scientific">Apiospora arundinis</name>
    <dbReference type="NCBI Taxonomy" id="335852"/>
    <lineage>
        <taxon>Eukaryota</taxon>
        <taxon>Fungi</taxon>
        <taxon>Dikarya</taxon>
        <taxon>Ascomycota</taxon>
        <taxon>Pezizomycotina</taxon>
        <taxon>Sordariomycetes</taxon>
        <taxon>Xylariomycetidae</taxon>
        <taxon>Amphisphaeriales</taxon>
        <taxon>Apiosporaceae</taxon>
        <taxon>Apiospora</taxon>
    </lineage>
</organism>
<feature type="compositionally biased region" description="Basic and acidic residues" evidence="1">
    <location>
        <begin position="30"/>
        <end position="42"/>
    </location>
</feature>
<feature type="compositionally biased region" description="Polar residues" evidence="1">
    <location>
        <begin position="63"/>
        <end position="73"/>
    </location>
</feature>
<protein>
    <submittedName>
        <fullName evidence="2">Uncharacterized protein</fullName>
    </submittedName>
</protein>
<reference evidence="2 3" key="1">
    <citation type="journal article" date="2024" name="IMA Fungus">
        <title>Apiospora arundinis, a panoply of carbohydrate-active enzymes and secondary metabolites.</title>
        <authorList>
            <person name="Sorensen T."/>
            <person name="Petersen C."/>
            <person name="Muurmann A.T."/>
            <person name="Christiansen J.V."/>
            <person name="Brundto M.L."/>
            <person name="Overgaard C.K."/>
            <person name="Boysen A.T."/>
            <person name="Wollenberg R.D."/>
            <person name="Larsen T.O."/>
            <person name="Sorensen J.L."/>
            <person name="Nielsen K.L."/>
            <person name="Sondergaard T.E."/>
        </authorList>
    </citation>
    <scope>NUCLEOTIDE SEQUENCE [LARGE SCALE GENOMIC DNA]</scope>
    <source>
        <strain evidence="2 3">AAU 773</strain>
    </source>
</reference>
<evidence type="ECO:0000313" key="2">
    <source>
        <dbReference type="EMBL" id="KAK8872520.1"/>
    </source>
</evidence>
<evidence type="ECO:0000256" key="1">
    <source>
        <dbReference type="SAM" id="MobiDB-lite"/>
    </source>
</evidence>
<gene>
    <name evidence="2" type="ORF">PGQ11_003034</name>
</gene>
<comment type="caution">
    <text evidence="2">The sequence shown here is derived from an EMBL/GenBank/DDBJ whole genome shotgun (WGS) entry which is preliminary data.</text>
</comment>
<keyword evidence="3" id="KW-1185">Reference proteome</keyword>
<accession>A0ABR2J4G2</accession>
<dbReference type="EMBL" id="JAPCWZ010000003">
    <property type="protein sequence ID" value="KAK8872520.1"/>
    <property type="molecule type" value="Genomic_DNA"/>
</dbReference>
<dbReference type="Proteomes" id="UP001390339">
    <property type="component" value="Unassembled WGS sequence"/>
</dbReference>
<feature type="region of interest" description="Disordered" evidence="1">
    <location>
        <begin position="30"/>
        <end position="73"/>
    </location>
</feature>
<sequence>MPGIEKSPKKFSSWEALDRHVEKLQDKYKTFSGNERPDEKSKQIAQGSKGLEGVGRRCKSVDSAANSIHSSTD</sequence>